<dbReference type="Gene3D" id="6.10.10.10">
    <property type="entry name" value="Flagellar export chaperone, C-terminal domain"/>
    <property type="match status" value="1"/>
</dbReference>
<dbReference type="AlphaFoldDB" id="A0A382WLR1"/>
<feature type="non-terminal residue" evidence="3">
    <location>
        <position position="276"/>
    </location>
</feature>
<dbReference type="InterPro" id="IPR046358">
    <property type="entry name" value="Flagellin_C"/>
</dbReference>
<dbReference type="InterPro" id="IPR042187">
    <property type="entry name" value="Flagellin_C_sub2"/>
</dbReference>
<dbReference type="PANTHER" id="PTHR42792:SF2">
    <property type="entry name" value="FLAGELLIN"/>
    <property type="match status" value="1"/>
</dbReference>
<dbReference type="Pfam" id="PF00700">
    <property type="entry name" value="Flagellin_C"/>
    <property type="match status" value="1"/>
</dbReference>
<evidence type="ECO:0000256" key="1">
    <source>
        <dbReference type="ARBA" id="ARBA00023143"/>
    </source>
</evidence>
<proteinExistence type="predicted"/>
<dbReference type="PANTHER" id="PTHR42792">
    <property type="entry name" value="FLAGELLIN"/>
    <property type="match status" value="1"/>
</dbReference>
<evidence type="ECO:0000259" key="2">
    <source>
        <dbReference type="Pfam" id="PF00700"/>
    </source>
</evidence>
<dbReference type="GO" id="GO:0009288">
    <property type="term" value="C:bacterial-type flagellum"/>
    <property type="evidence" value="ECO:0007669"/>
    <property type="project" value="InterPro"/>
</dbReference>
<keyword evidence="1" id="KW-0975">Bacterial flagellum</keyword>
<name>A0A382WLR1_9ZZZZ</name>
<reference evidence="3" key="1">
    <citation type="submission" date="2018-05" db="EMBL/GenBank/DDBJ databases">
        <authorList>
            <person name="Lanie J.A."/>
            <person name="Ng W.-L."/>
            <person name="Kazmierczak K.M."/>
            <person name="Andrzejewski T.M."/>
            <person name="Davidsen T.M."/>
            <person name="Wayne K.J."/>
            <person name="Tettelin H."/>
            <person name="Glass J.I."/>
            <person name="Rusch D."/>
            <person name="Podicherti R."/>
            <person name="Tsui H.-C.T."/>
            <person name="Winkler M.E."/>
        </authorList>
    </citation>
    <scope>NUCLEOTIDE SEQUENCE</scope>
</reference>
<dbReference type="Gene3D" id="2.30.220.10">
    <property type="entry name" value="f41 fragment of flagellin, C-terminal domain"/>
    <property type="match status" value="1"/>
</dbReference>
<dbReference type="Gene3D" id="2.170.280.10">
    <property type="entry name" value="f41 fragment of flagellin, middle domain"/>
    <property type="match status" value="1"/>
</dbReference>
<gene>
    <name evidence="3" type="ORF">METZ01_LOCUS412453</name>
</gene>
<evidence type="ECO:0000313" key="3">
    <source>
        <dbReference type="EMBL" id="SVD59599.1"/>
    </source>
</evidence>
<dbReference type="EMBL" id="UINC01160767">
    <property type="protein sequence ID" value="SVD59599.1"/>
    <property type="molecule type" value="Genomic_DNA"/>
</dbReference>
<organism evidence="3">
    <name type="scientific">marine metagenome</name>
    <dbReference type="NCBI Taxonomy" id="408172"/>
    <lineage>
        <taxon>unclassified sequences</taxon>
        <taxon>metagenomes</taxon>
        <taxon>ecological metagenomes</taxon>
    </lineage>
</organism>
<accession>A0A382WLR1</accession>
<dbReference type="SUPFAM" id="SSF64518">
    <property type="entry name" value="Phase 1 flagellin"/>
    <property type="match status" value="1"/>
</dbReference>
<feature type="non-terminal residue" evidence="3">
    <location>
        <position position="1"/>
    </location>
</feature>
<dbReference type="InterPro" id="IPR001492">
    <property type="entry name" value="Flagellin"/>
</dbReference>
<feature type="domain" description="Flagellin C-terminal" evidence="2">
    <location>
        <begin position="200"/>
        <end position="275"/>
    </location>
</feature>
<dbReference type="Gene3D" id="1.20.1330.10">
    <property type="entry name" value="f41 fragment of flagellin, N-terminal domain"/>
    <property type="match status" value="1"/>
</dbReference>
<protein>
    <recommendedName>
        <fullName evidence="2">Flagellin C-terminal domain-containing protein</fullName>
    </recommendedName>
</protein>
<dbReference type="GO" id="GO:0005198">
    <property type="term" value="F:structural molecule activity"/>
    <property type="evidence" value="ECO:0007669"/>
    <property type="project" value="InterPro"/>
</dbReference>
<sequence length="276" mass="28279">ADTAKIIAKKVNAVAGSSTVLAAAASYAWLYTDTVTPTGGANGGINARLKINNVQTAAFTLSASDVSDAVQKINAISSTTGVQATATGDYKVLLIDADGDDIKLRNTSTRTDLDVRAVAKDSVTAAGAKLDFAAAGQAADCANIRGNLRLTSNYDFTINQDNGGSAASGDAYFENSTTSAPLVNVSSVSALTRIDASNALAIIDGAIETVSSERGGLGTLQNRLEYTVSNLLKVTEFTTAARSRISDADFAAETARLAKAQVLQQAGVSMLSQANA</sequence>